<reference evidence="2 3" key="1">
    <citation type="journal article" date="2017" name="Gigascience">
        <title>Genome sequence of the small brown planthopper, Laodelphax striatellus.</title>
        <authorList>
            <person name="Zhu J."/>
            <person name="Jiang F."/>
            <person name="Wang X."/>
            <person name="Yang P."/>
            <person name="Bao Y."/>
            <person name="Zhao W."/>
            <person name="Wang W."/>
            <person name="Lu H."/>
            <person name="Wang Q."/>
            <person name="Cui N."/>
            <person name="Li J."/>
            <person name="Chen X."/>
            <person name="Luo L."/>
            <person name="Yu J."/>
            <person name="Kang L."/>
            <person name="Cui F."/>
        </authorList>
    </citation>
    <scope>NUCLEOTIDE SEQUENCE [LARGE SCALE GENOMIC DNA]</scope>
    <source>
        <strain evidence="2">Lst14</strain>
    </source>
</reference>
<dbReference type="Proteomes" id="UP000291343">
    <property type="component" value="Unassembled WGS sequence"/>
</dbReference>
<feature type="compositionally biased region" description="Polar residues" evidence="1">
    <location>
        <begin position="1"/>
        <end position="17"/>
    </location>
</feature>
<dbReference type="AlphaFoldDB" id="A0A482X080"/>
<accession>A0A482X080</accession>
<proteinExistence type="predicted"/>
<organism evidence="2 3">
    <name type="scientific">Laodelphax striatellus</name>
    <name type="common">Small brown planthopper</name>
    <name type="synonym">Delphax striatella</name>
    <dbReference type="NCBI Taxonomy" id="195883"/>
    <lineage>
        <taxon>Eukaryota</taxon>
        <taxon>Metazoa</taxon>
        <taxon>Ecdysozoa</taxon>
        <taxon>Arthropoda</taxon>
        <taxon>Hexapoda</taxon>
        <taxon>Insecta</taxon>
        <taxon>Pterygota</taxon>
        <taxon>Neoptera</taxon>
        <taxon>Paraneoptera</taxon>
        <taxon>Hemiptera</taxon>
        <taxon>Auchenorrhyncha</taxon>
        <taxon>Fulgoroidea</taxon>
        <taxon>Delphacidae</taxon>
        <taxon>Criomorphinae</taxon>
        <taxon>Laodelphax</taxon>
    </lineage>
</organism>
<comment type="caution">
    <text evidence="2">The sequence shown here is derived from an EMBL/GenBank/DDBJ whole genome shotgun (WGS) entry which is preliminary data.</text>
</comment>
<protein>
    <submittedName>
        <fullName evidence="2">Uncharacterized protein</fullName>
    </submittedName>
</protein>
<sequence length="68" mass="7986">MRGFSEIQSTSFPSVTDTIFVRRERKEKKERKEKEERIKIADKSRDQTAAPDRKDRDNKLVSDDLTDG</sequence>
<feature type="region of interest" description="Disordered" evidence="1">
    <location>
        <begin position="1"/>
        <end position="68"/>
    </location>
</feature>
<name>A0A482X080_LAOST</name>
<gene>
    <name evidence="2" type="ORF">LSTR_LSTR014849</name>
</gene>
<evidence type="ECO:0000313" key="2">
    <source>
        <dbReference type="EMBL" id="RZF38851.1"/>
    </source>
</evidence>
<evidence type="ECO:0000313" key="3">
    <source>
        <dbReference type="Proteomes" id="UP000291343"/>
    </source>
</evidence>
<dbReference type="InParanoid" id="A0A482X080"/>
<dbReference type="SMR" id="A0A482X080"/>
<evidence type="ECO:0000256" key="1">
    <source>
        <dbReference type="SAM" id="MobiDB-lite"/>
    </source>
</evidence>
<dbReference type="EMBL" id="QKKF02021538">
    <property type="protein sequence ID" value="RZF38851.1"/>
    <property type="molecule type" value="Genomic_DNA"/>
</dbReference>
<feature type="compositionally biased region" description="Basic and acidic residues" evidence="1">
    <location>
        <begin position="30"/>
        <end position="62"/>
    </location>
</feature>
<keyword evidence="3" id="KW-1185">Reference proteome</keyword>